<dbReference type="Proteomes" id="UP000031307">
    <property type="component" value="Unassembled WGS sequence"/>
</dbReference>
<evidence type="ECO:0000313" key="2">
    <source>
        <dbReference type="EMBL" id="KIA77791.1"/>
    </source>
</evidence>
<name>A0A0C1C2G9_9BACT</name>
<protein>
    <submittedName>
        <fullName evidence="2">Uncharacterized protein</fullName>
    </submittedName>
</protein>
<accession>A0A0C1C2G9</accession>
<organism evidence="2 3">
    <name type="scientific">Parachlamydia acanthamoebae</name>
    <dbReference type="NCBI Taxonomy" id="83552"/>
    <lineage>
        <taxon>Bacteria</taxon>
        <taxon>Pseudomonadati</taxon>
        <taxon>Chlamydiota</taxon>
        <taxon>Chlamydiia</taxon>
        <taxon>Parachlamydiales</taxon>
        <taxon>Parachlamydiaceae</taxon>
        <taxon>Parachlamydia</taxon>
    </lineage>
</organism>
<evidence type="ECO:0000313" key="3">
    <source>
        <dbReference type="Proteomes" id="UP000031307"/>
    </source>
</evidence>
<proteinExistence type="predicted"/>
<dbReference type="PATRIC" id="fig|83552.4.peg.1037"/>
<feature type="transmembrane region" description="Helical" evidence="1">
    <location>
        <begin position="6"/>
        <end position="25"/>
    </location>
</feature>
<reference evidence="2 3" key="1">
    <citation type="journal article" date="2014" name="Mol. Biol. Evol.">
        <title>Massive expansion of Ubiquitination-related gene families within the Chlamydiae.</title>
        <authorList>
            <person name="Domman D."/>
            <person name="Collingro A."/>
            <person name="Lagkouvardos I."/>
            <person name="Gehre L."/>
            <person name="Weinmaier T."/>
            <person name="Rattei T."/>
            <person name="Subtil A."/>
            <person name="Horn M."/>
        </authorList>
    </citation>
    <scope>NUCLEOTIDE SEQUENCE [LARGE SCALE GENOMIC DNA]</scope>
    <source>
        <strain evidence="2 3">OEW1</strain>
    </source>
</reference>
<keyword evidence="1" id="KW-0472">Membrane</keyword>
<dbReference type="EMBL" id="JSAM01000062">
    <property type="protein sequence ID" value="KIA77791.1"/>
    <property type="molecule type" value="Genomic_DNA"/>
</dbReference>
<sequence length="58" mass="6724">MQQEPFLTLLNKFFLMVHLIMEMLINIIQERKNKKGAEEAIKIQANQSGTLKGVFAIY</sequence>
<dbReference type="AlphaFoldDB" id="A0A0C1C2G9"/>
<gene>
    <name evidence="2" type="ORF">DB43_FS00320</name>
</gene>
<keyword evidence="1" id="KW-1133">Transmembrane helix</keyword>
<keyword evidence="1" id="KW-0812">Transmembrane</keyword>
<evidence type="ECO:0000256" key="1">
    <source>
        <dbReference type="SAM" id="Phobius"/>
    </source>
</evidence>
<comment type="caution">
    <text evidence="2">The sequence shown here is derived from an EMBL/GenBank/DDBJ whole genome shotgun (WGS) entry which is preliminary data.</text>
</comment>